<evidence type="ECO:0000259" key="3">
    <source>
        <dbReference type="PROSITE" id="PS50835"/>
    </source>
</evidence>
<reference evidence="4 5" key="2">
    <citation type="submission" date="2019-01" db="EMBL/GenBank/DDBJ databases">
        <title>A chromosome length genome reference of the Java medaka (oryzias javanicus).</title>
        <authorList>
            <person name="Herpin A."/>
            <person name="Takehana Y."/>
            <person name="Naruse K."/>
            <person name="Ansai S."/>
            <person name="Kawaguchi M."/>
        </authorList>
    </citation>
    <scope>NUCLEOTIDE SEQUENCE [LARGE SCALE GENOMIC DNA]</scope>
    <source>
        <strain evidence="4">RS831</strain>
        <tissue evidence="4">Whole body</tissue>
    </source>
</reference>
<feature type="domain" description="Ig-like" evidence="3">
    <location>
        <begin position="19"/>
        <end position="94"/>
    </location>
</feature>
<evidence type="ECO:0000256" key="1">
    <source>
        <dbReference type="SAM" id="MobiDB-lite"/>
    </source>
</evidence>
<dbReference type="InterPro" id="IPR007110">
    <property type="entry name" value="Ig-like_dom"/>
</dbReference>
<gene>
    <name evidence="4" type="ORF">OJAV_G00236060</name>
</gene>
<feature type="compositionally biased region" description="Basic and acidic residues" evidence="1">
    <location>
        <begin position="148"/>
        <end position="161"/>
    </location>
</feature>
<protein>
    <recommendedName>
        <fullName evidence="3">Ig-like domain-containing protein</fullName>
    </recommendedName>
</protein>
<keyword evidence="2" id="KW-0812">Transmembrane</keyword>
<dbReference type="PROSITE" id="PS50835">
    <property type="entry name" value="IG_LIKE"/>
    <property type="match status" value="1"/>
</dbReference>
<evidence type="ECO:0000313" key="5">
    <source>
        <dbReference type="Proteomes" id="UP000283210"/>
    </source>
</evidence>
<accession>A0A3S2TUC5</accession>
<keyword evidence="2" id="KW-0472">Membrane</keyword>
<dbReference type="InterPro" id="IPR013783">
    <property type="entry name" value="Ig-like_fold"/>
</dbReference>
<dbReference type="Proteomes" id="UP000283210">
    <property type="component" value="Unassembled WGS sequence"/>
</dbReference>
<dbReference type="EMBL" id="ML136708">
    <property type="protein sequence ID" value="RVE55464.1"/>
    <property type="molecule type" value="Genomic_DNA"/>
</dbReference>
<feature type="transmembrane region" description="Helical" evidence="2">
    <location>
        <begin position="110"/>
        <end position="129"/>
    </location>
</feature>
<organism evidence="4 5">
    <name type="scientific">Oryzias javanicus</name>
    <name type="common">Javanese ricefish</name>
    <name type="synonym">Aplocheilus javanicus</name>
    <dbReference type="NCBI Taxonomy" id="123683"/>
    <lineage>
        <taxon>Eukaryota</taxon>
        <taxon>Metazoa</taxon>
        <taxon>Chordata</taxon>
        <taxon>Craniata</taxon>
        <taxon>Vertebrata</taxon>
        <taxon>Euteleostomi</taxon>
        <taxon>Actinopterygii</taxon>
        <taxon>Neopterygii</taxon>
        <taxon>Teleostei</taxon>
        <taxon>Neoteleostei</taxon>
        <taxon>Acanthomorphata</taxon>
        <taxon>Ovalentaria</taxon>
        <taxon>Atherinomorphae</taxon>
        <taxon>Beloniformes</taxon>
        <taxon>Adrianichthyidae</taxon>
        <taxon>Oryziinae</taxon>
        <taxon>Oryzias</taxon>
    </lineage>
</organism>
<keyword evidence="2" id="KW-1133">Transmembrane helix</keyword>
<proteinExistence type="predicted"/>
<reference evidence="4 5" key="1">
    <citation type="submission" date="2018-11" db="EMBL/GenBank/DDBJ databases">
        <authorList>
            <person name="Lopez-Roques C."/>
            <person name="Donnadieu C."/>
            <person name="Bouchez O."/>
            <person name="Klopp C."/>
            <person name="Cabau C."/>
            <person name="Zahm M."/>
        </authorList>
    </citation>
    <scope>NUCLEOTIDE SEQUENCE [LARGE SCALE GENOMIC DNA]</scope>
    <source>
        <strain evidence="4">RS831</strain>
        <tissue evidence="4">Whole body</tissue>
    </source>
</reference>
<feature type="region of interest" description="Disordered" evidence="1">
    <location>
        <begin position="148"/>
        <end position="168"/>
    </location>
</feature>
<dbReference type="SUPFAM" id="SSF48726">
    <property type="entry name" value="Immunoglobulin"/>
    <property type="match status" value="1"/>
</dbReference>
<evidence type="ECO:0000313" key="4">
    <source>
        <dbReference type="EMBL" id="RVE55464.1"/>
    </source>
</evidence>
<evidence type="ECO:0000256" key="2">
    <source>
        <dbReference type="SAM" id="Phobius"/>
    </source>
</evidence>
<keyword evidence="5" id="KW-1185">Reference proteome</keyword>
<dbReference type="AlphaFoldDB" id="A0A3S2TUC5"/>
<sequence>MDKGWKIEANIELVVEGMPVITSLAENSKEQELTCEAEGVPEPQFKWSIKVIIISTSYTKGKAIQKVNITETDIPVTCNVSNKFGGDVRSINVTSTNSKMDELSGSLDHATIVMVVIILTGQESFILWIQMTQKMMQDQEPPITLHKSAKEKDGNLLHDRQQPPGGCT</sequence>
<name>A0A3S2TUC5_ORYJA</name>
<dbReference type="Gene3D" id="2.60.40.10">
    <property type="entry name" value="Immunoglobulins"/>
    <property type="match status" value="1"/>
</dbReference>
<dbReference type="InterPro" id="IPR036179">
    <property type="entry name" value="Ig-like_dom_sf"/>
</dbReference>